<accession>A0A1Y2G4H8</accession>
<dbReference type="GO" id="GO:0006508">
    <property type="term" value="P:proteolysis"/>
    <property type="evidence" value="ECO:0007669"/>
    <property type="project" value="InterPro"/>
</dbReference>
<dbReference type="InParanoid" id="A0A1Y2G4H8"/>
<keyword evidence="1" id="KW-0645">Protease</keyword>
<evidence type="ECO:0000313" key="4">
    <source>
        <dbReference type="Proteomes" id="UP000193467"/>
    </source>
</evidence>
<dbReference type="SUPFAM" id="SSF50630">
    <property type="entry name" value="Acid proteases"/>
    <property type="match status" value="1"/>
</dbReference>
<dbReference type="InterPro" id="IPR021109">
    <property type="entry name" value="Peptidase_aspartic_dom_sf"/>
</dbReference>
<evidence type="ECO:0000313" key="3">
    <source>
        <dbReference type="EMBL" id="ORY92851.1"/>
    </source>
</evidence>
<organism evidence="3 4">
    <name type="scientific">Leucosporidium creatinivorum</name>
    <dbReference type="NCBI Taxonomy" id="106004"/>
    <lineage>
        <taxon>Eukaryota</taxon>
        <taxon>Fungi</taxon>
        <taxon>Dikarya</taxon>
        <taxon>Basidiomycota</taxon>
        <taxon>Pucciniomycotina</taxon>
        <taxon>Microbotryomycetes</taxon>
        <taxon>Leucosporidiales</taxon>
        <taxon>Leucosporidium</taxon>
    </lineage>
</organism>
<reference evidence="3 4" key="1">
    <citation type="submission" date="2016-07" db="EMBL/GenBank/DDBJ databases">
        <title>Pervasive Adenine N6-methylation of Active Genes in Fungi.</title>
        <authorList>
            <consortium name="DOE Joint Genome Institute"/>
            <person name="Mondo S.J."/>
            <person name="Dannebaum R.O."/>
            <person name="Kuo R.C."/>
            <person name="Labutti K."/>
            <person name="Haridas S."/>
            <person name="Kuo A."/>
            <person name="Salamov A."/>
            <person name="Ahrendt S.R."/>
            <person name="Lipzen A."/>
            <person name="Sullivan W."/>
            <person name="Andreopoulos W.B."/>
            <person name="Clum A."/>
            <person name="Lindquist E."/>
            <person name="Daum C."/>
            <person name="Ramamoorthy G.K."/>
            <person name="Gryganskyi A."/>
            <person name="Culley D."/>
            <person name="Magnuson J.K."/>
            <person name="James T.Y."/>
            <person name="O'Malley M.A."/>
            <person name="Stajich J.E."/>
            <person name="Spatafora J.W."/>
            <person name="Visel A."/>
            <person name="Grigoriev I.V."/>
        </authorList>
    </citation>
    <scope>NUCLEOTIDE SEQUENCE [LARGE SCALE GENOMIC DNA]</scope>
    <source>
        <strain evidence="3 4">62-1032</strain>
    </source>
</reference>
<feature type="compositionally biased region" description="Basic residues" evidence="2">
    <location>
        <begin position="240"/>
        <end position="254"/>
    </location>
</feature>
<feature type="region of interest" description="Disordered" evidence="2">
    <location>
        <begin position="275"/>
        <end position="298"/>
    </location>
</feature>
<dbReference type="EMBL" id="MCGR01000001">
    <property type="protein sequence ID" value="ORY92851.1"/>
    <property type="molecule type" value="Genomic_DNA"/>
</dbReference>
<keyword evidence="4" id="KW-1185">Reference proteome</keyword>
<feature type="region of interest" description="Disordered" evidence="2">
    <location>
        <begin position="224"/>
        <end position="257"/>
    </location>
</feature>
<sequence>MQPQNVHAKTLSRAGVYQATANQAQQEQKKANADPLGQNELVVRVRIGVQQTQASLVNALVDTGAQLSMVTWSLVHQLGLAAWVRPIPVAIAAISRDGSHKVHRITHKIELILTMSAGVLGVHEFLINPDPRMSTSVAVPLVFGWDFARAFCLNIDWKRRAVKFKPMKPFATIADNAVKAAAAAAARRSQIIAEGNKYGIPNIIMTGRRLKGILSPSANKVKKQVSFDGKLPSSPESSTRKHRHGHGHSPRHLKGPASSAKYAALVLLGLAARGRQRRSAAPSPESARSSSLGVSQASRRGHIFDPEFKVVETVQADGTRKKVIIAKEKVKGAEQRRA</sequence>
<dbReference type="STRING" id="106004.A0A1Y2G4H8"/>
<dbReference type="InterPro" id="IPR001969">
    <property type="entry name" value="Aspartic_peptidase_AS"/>
</dbReference>
<dbReference type="Proteomes" id="UP000193467">
    <property type="component" value="Unassembled WGS sequence"/>
</dbReference>
<name>A0A1Y2G4H8_9BASI</name>
<proteinExistence type="predicted"/>
<dbReference type="AlphaFoldDB" id="A0A1Y2G4H8"/>
<evidence type="ECO:0000256" key="1">
    <source>
        <dbReference type="ARBA" id="ARBA00022750"/>
    </source>
</evidence>
<keyword evidence="1" id="KW-0378">Hydrolase</keyword>
<evidence type="ECO:0000256" key="2">
    <source>
        <dbReference type="SAM" id="MobiDB-lite"/>
    </source>
</evidence>
<keyword evidence="1" id="KW-0064">Aspartyl protease</keyword>
<protein>
    <submittedName>
        <fullName evidence="3">Uncharacterized protein</fullName>
    </submittedName>
</protein>
<gene>
    <name evidence="3" type="ORF">BCR35DRAFT_349168</name>
</gene>
<comment type="caution">
    <text evidence="3">The sequence shown here is derived from an EMBL/GenBank/DDBJ whole genome shotgun (WGS) entry which is preliminary data.</text>
</comment>
<dbReference type="PROSITE" id="PS00141">
    <property type="entry name" value="ASP_PROTEASE"/>
    <property type="match status" value="1"/>
</dbReference>
<feature type="compositionally biased region" description="Low complexity" evidence="2">
    <location>
        <begin position="275"/>
        <end position="291"/>
    </location>
</feature>
<dbReference type="GO" id="GO:0004190">
    <property type="term" value="F:aspartic-type endopeptidase activity"/>
    <property type="evidence" value="ECO:0007669"/>
    <property type="project" value="UniProtKB-KW"/>
</dbReference>
<dbReference type="OrthoDB" id="5797772at2759"/>
<dbReference type="Gene3D" id="2.40.70.10">
    <property type="entry name" value="Acid Proteases"/>
    <property type="match status" value="1"/>
</dbReference>